<dbReference type="InterPro" id="IPR004136">
    <property type="entry name" value="NMO"/>
</dbReference>
<organism evidence="4 5">
    <name type="scientific">Nonomuraea insulae</name>
    <dbReference type="NCBI Taxonomy" id="1616787"/>
    <lineage>
        <taxon>Bacteria</taxon>
        <taxon>Bacillati</taxon>
        <taxon>Actinomycetota</taxon>
        <taxon>Actinomycetes</taxon>
        <taxon>Streptosporangiales</taxon>
        <taxon>Streptosporangiaceae</taxon>
        <taxon>Nonomuraea</taxon>
    </lineage>
</organism>
<accession>A0ABW1CIQ8</accession>
<dbReference type="Pfam" id="PF03060">
    <property type="entry name" value="NMO"/>
    <property type="match status" value="1"/>
</dbReference>
<protein>
    <submittedName>
        <fullName evidence="4">NAD(P)H-dependent flavin oxidoreductase</fullName>
        <ecNumber evidence="4">1.13.12.-</ecNumber>
    </submittedName>
</protein>
<evidence type="ECO:0000313" key="4">
    <source>
        <dbReference type="EMBL" id="MFC5825639.1"/>
    </source>
</evidence>
<gene>
    <name evidence="4" type="ORF">ACFPZ3_17395</name>
</gene>
<dbReference type="EC" id="1.13.12.-" evidence="4"/>
<reference evidence="5" key="1">
    <citation type="journal article" date="2019" name="Int. J. Syst. Evol. Microbiol.">
        <title>The Global Catalogue of Microorganisms (GCM) 10K type strain sequencing project: providing services to taxonomists for standard genome sequencing and annotation.</title>
        <authorList>
            <consortium name="The Broad Institute Genomics Platform"/>
            <consortium name="The Broad Institute Genome Sequencing Center for Infectious Disease"/>
            <person name="Wu L."/>
            <person name="Ma J."/>
        </authorList>
    </citation>
    <scope>NUCLEOTIDE SEQUENCE [LARGE SCALE GENOMIC DNA]</scope>
    <source>
        <strain evidence="5">CCUG 53903</strain>
    </source>
</reference>
<sequence>MRTALTALVGCRYPIVQTGMGYVAGARLAAATSEAGGLGVIGAATMSVPEMTAAIRRVKERTSAPFGVNLRADADDAAERVEVLVREGVRVASFAMAPRGELIARLKDAGVVTMPSVGARRHAEKVAAWGADAVVVQGGEGGGHTGPVATTLLLPQVVDAVDIPVVAAGGFFDGRGLVAALAYGACGIAMGTRFLLTSDSTVPDEVKKFYLAARETVVTPNVDGVPHRVLNTPFVASLDRSRLVRAMVNGARFKRLSRLSWRSMLREGRRMRRGRELTWAQVLQAANTPVLLRAAMVEGRVDLGVMASGQVVGVIDDLPSCRELVERIMTEAEAALTRLTAVT</sequence>
<dbReference type="GO" id="GO:0016491">
    <property type="term" value="F:oxidoreductase activity"/>
    <property type="evidence" value="ECO:0007669"/>
    <property type="project" value="UniProtKB-KW"/>
</dbReference>
<dbReference type="CDD" id="cd04730">
    <property type="entry name" value="NPD_like"/>
    <property type="match status" value="1"/>
</dbReference>
<dbReference type="PANTHER" id="PTHR32332">
    <property type="entry name" value="2-NITROPROPANE DIOXYGENASE"/>
    <property type="match status" value="1"/>
</dbReference>
<keyword evidence="2" id="KW-0288">FMN</keyword>
<proteinExistence type="predicted"/>
<comment type="caution">
    <text evidence="4">The sequence shown here is derived from an EMBL/GenBank/DDBJ whole genome shotgun (WGS) entry which is preliminary data.</text>
</comment>
<name>A0ABW1CIQ8_9ACTN</name>
<keyword evidence="3 4" id="KW-0560">Oxidoreductase</keyword>
<dbReference type="Proteomes" id="UP001596058">
    <property type="component" value="Unassembled WGS sequence"/>
</dbReference>
<dbReference type="EMBL" id="JBHSPA010000022">
    <property type="protein sequence ID" value="MFC5825639.1"/>
    <property type="molecule type" value="Genomic_DNA"/>
</dbReference>
<dbReference type="InterPro" id="IPR013785">
    <property type="entry name" value="Aldolase_TIM"/>
</dbReference>
<dbReference type="SUPFAM" id="SSF51412">
    <property type="entry name" value="Inosine monophosphate dehydrogenase (IMPDH)"/>
    <property type="match status" value="1"/>
</dbReference>
<dbReference type="Gene3D" id="3.20.20.70">
    <property type="entry name" value="Aldolase class I"/>
    <property type="match status" value="1"/>
</dbReference>
<keyword evidence="1" id="KW-0285">Flavoprotein</keyword>
<keyword evidence="5" id="KW-1185">Reference proteome</keyword>
<dbReference type="PANTHER" id="PTHR32332:SF20">
    <property type="entry name" value="2-NITROPROPANE DIOXYGENASE-LIKE PROTEIN"/>
    <property type="match status" value="1"/>
</dbReference>
<dbReference type="RefSeq" id="WP_379515146.1">
    <property type="nucleotide sequence ID" value="NZ_JBHSPA010000022.1"/>
</dbReference>
<evidence type="ECO:0000256" key="2">
    <source>
        <dbReference type="ARBA" id="ARBA00022643"/>
    </source>
</evidence>
<evidence type="ECO:0000256" key="3">
    <source>
        <dbReference type="ARBA" id="ARBA00023002"/>
    </source>
</evidence>
<evidence type="ECO:0000313" key="5">
    <source>
        <dbReference type="Proteomes" id="UP001596058"/>
    </source>
</evidence>
<evidence type="ECO:0000256" key="1">
    <source>
        <dbReference type="ARBA" id="ARBA00022630"/>
    </source>
</evidence>